<dbReference type="Gene3D" id="3.30.160.60">
    <property type="entry name" value="Classic Zinc Finger"/>
    <property type="match status" value="1"/>
</dbReference>
<dbReference type="InterPro" id="IPR040178">
    <property type="entry name" value="RNF220_RING"/>
</dbReference>
<dbReference type="InterPro" id="IPR052443">
    <property type="entry name" value="E3_ubiq-ligase_RNF220-like"/>
</dbReference>
<dbReference type="EMBL" id="VXIV02001921">
    <property type="protein sequence ID" value="KAF6028727.1"/>
    <property type="molecule type" value="Genomic_DNA"/>
</dbReference>
<dbReference type="InterPro" id="IPR031824">
    <property type="entry name" value="RNF220_mid"/>
</dbReference>
<dbReference type="GO" id="GO:0008270">
    <property type="term" value="F:zinc ion binding"/>
    <property type="evidence" value="ECO:0007669"/>
    <property type="project" value="UniProtKB-KW"/>
</dbReference>
<evidence type="ECO:0000256" key="3">
    <source>
        <dbReference type="PROSITE-ProRule" id="PRU00175"/>
    </source>
</evidence>
<evidence type="ECO:0000256" key="2">
    <source>
        <dbReference type="ARBA" id="ARBA00022833"/>
    </source>
</evidence>
<dbReference type="InterPro" id="IPR013083">
    <property type="entry name" value="Znf_RING/FYVE/PHD"/>
</dbReference>
<evidence type="ECO:0000256" key="1">
    <source>
        <dbReference type="ARBA" id="ARBA00022771"/>
    </source>
</evidence>
<dbReference type="PANTHER" id="PTHR13459">
    <property type="entry name" value="E3 UBIQUITIN-PROTEIN LIGASE RNF220 ISOFORM X1"/>
    <property type="match status" value="1"/>
</dbReference>
<dbReference type="SUPFAM" id="SSF57850">
    <property type="entry name" value="RING/U-box"/>
    <property type="match status" value="1"/>
</dbReference>
<gene>
    <name evidence="5" type="ORF">EB796_012959</name>
</gene>
<keyword evidence="2" id="KW-0862">Zinc</keyword>
<dbReference type="PANTHER" id="PTHR13459:SF1">
    <property type="entry name" value="E3 UBIQUITIN-PROTEIN LIGASE RNF220 ISOFORM X1"/>
    <property type="match status" value="1"/>
</dbReference>
<dbReference type="CDD" id="cd16563">
    <property type="entry name" value="RING-HC_RNF220"/>
    <property type="match status" value="1"/>
</dbReference>
<keyword evidence="6" id="KW-1185">Reference proteome</keyword>
<evidence type="ECO:0000313" key="5">
    <source>
        <dbReference type="EMBL" id="KAF6028727.1"/>
    </source>
</evidence>
<protein>
    <submittedName>
        <fullName evidence="5">RNF220</fullName>
    </submittedName>
</protein>
<sequence>MVNILKSSYLYPRLLSYMHLQSPTGHFITSRSSASSSGGYGSTSSTTSHSATANTAVCPVCNKRMGCSGEELTKHVETCLSRNSSDVSSNHDVSGSDGEYETYTWCGQTRVRATSFLDSSELAASGFNTVIKSEEADDDTPLVVDDDEVGQFGETQYNEANIIPYNSEEPDEAKAQTALREAVLSSTSDTKDTIVNPDVQSRWTDEPTVDDPEVSFRCLICMDKYCKPVISVKCWHVHCEECWLRTLGAKKLCPQCNVITSPADLRRIFL</sequence>
<evidence type="ECO:0000259" key="4">
    <source>
        <dbReference type="PROSITE" id="PS50089"/>
    </source>
</evidence>
<keyword evidence="1 3" id="KW-0863">Zinc-finger</keyword>
<feature type="domain" description="RING-type" evidence="4">
    <location>
        <begin position="218"/>
        <end position="257"/>
    </location>
</feature>
<comment type="caution">
    <text evidence="5">The sequence shown here is derived from an EMBL/GenBank/DDBJ whole genome shotgun (WGS) entry which is preliminary data.</text>
</comment>
<reference evidence="5" key="1">
    <citation type="submission" date="2020-06" db="EMBL/GenBank/DDBJ databases">
        <title>Draft genome of Bugula neritina, a colonial animal packing powerful symbionts and potential medicines.</title>
        <authorList>
            <person name="Rayko M."/>
        </authorList>
    </citation>
    <scope>NUCLEOTIDE SEQUENCE [LARGE SCALE GENOMIC DNA]</scope>
    <source>
        <strain evidence="5">Kwan_BN1</strain>
    </source>
</reference>
<dbReference type="Gene3D" id="3.30.40.10">
    <property type="entry name" value="Zinc/RING finger domain, C3HC4 (zinc finger)"/>
    <property type="match status" value="1"/>
</dbReference>
<dbReference type="InterPro" id="IPR001841">
    <property type="entry name" value="Znf_RING"/>
</dbReference>
<dbReference type="Pfam" id="PF15926">
    <property type="entry name" value="RNF220"/>
    <property type="match status" value="1"/>
</dbReference>
<dbReference type="GO" id="GO:0016567">
    <property type="term" value="P:protein ubiquitination"/>
    <property type="evidence" value="ECO:0007669"/>
    <property type="project" value="TreeGrafter"/>
</dbReference>
<keyword evidence="1 3" id="KW-0479">Metal-binding</keyword>
<dbReference type="PROSITE" id="PS50089">
    <property type="entry name" value="ZF_RING_2"/>
    <property type="match status" value="1"/>
</dbReference>
<organism evidence="5 6">
    <name type="scientific">Bugula neritina</name>
    <name type="common">Brown bryozoan</name>
    <name type="synonym">Sertularia neritina</name>
    <dbReference type="NCBI Taxonomy" id="10212"/>
    <lineage>
        <taxon>Eukaryota</taxon>
        <taxon>Metazoa</taxon>
        <taxon>Spiralia</taxon>
        <taxon>Lophotrochozoa</taxon>
        <taxon>Bryozoa</taxon>
        <taxon>Gymnolaemata</taxon>
        <taxon>Cheilostomatida</taxon>
        <taxon>Flustrina</taxon>
        <taxon>Buguloidea</taxon>
        <taxon>Bugulidae</taxon>
        <taxon>Bugula</taxon>
    </lineage>
</organism>
<dbReference type="Proteomes" id="UP000593567">
    <property type="component" value="Unassembled WGS sequence"/>
</dbReference>
<dbReference type="OrthoDB" id="6270329at2759"/>
<accession>A0A7J7JRU4</accession>
<name>A0A7J7JRU4_BUGNE</name>
<dbReference type="GO" id="GO:0061630">
    <property type="term" value="F:ubiquitin protein ligase activity"/>
    <property type="evidence" value="ECO:0007669"/>
    <property type="project" value="TreeGrafter"/>
</dbReference>
<dbReference type="Pfam" id="PF13923">
    <property type="entry name" value="zf-C3HC4_2"/>
    <property type="match status" value="1"/>
</dbReference>
<dbReference type="AlphaFoldDB" id="A0A7J7JRU4"/>
<evidence type="ECO:0000313" key="6">
    <source>
        <dbReference type="Proteomes" id="UP000593567"/>
    </source>
</evidence>
<proteinExistence type="predicted"/>